<feature type="compositionally biased region" description="Polar residues" evidence="2">
    <location>
        <begin position="2437"/>
        <end position="2454"/>
    </location>
</feature>
<feature type="coiled-coil region" evidence="1">
    <location>
        <begin position="1136"/>
        <end position="1187"/>
    </location>
</feature>
<keyword evidence="4" id="KW-1185">Reference proteome</keyword>
<feature type="compositionally biased region" description="Acidic residues" evidence="2">
    <location>
        <begin position="2695"/>
        <end position="2712"/>
    </location>
</feature>
<feature type="region of interest" description="Disordered" evidence="2">
    <location>
        <begin position="234"/>
        <end position="273"/>
    </location>
</feature>
<gene>
    <name evidence="3" type="ORF">QBC40DRAFT_189669</name>
</gene>
<feature type="compositionally biased region" description="Polar residues" evidence="2">
    <location>
        <begin position="150"/>
        <end position="160"/>
    </location>
</feature>
<feature type="region of interest" description="Disordered" evidence="2">
    <location>
        <begin position="1"/>
        <end position="68"/>
    </location>
</feature>
<feature type="compositionally biased region" description="Basic and acidic residues" evidence="2">
    <location>
        <begin position="2524"/>
        <end position="2539"/>
    </location>
</feature>
<feature type="compositionally biased region" description="Acidic residues" evidence="2">
    <location>
        <begin position="2540"/>
        <end position="2560"/>
    </location>
</feature>
<keyword evidence="1" id="KW-0175">Coiled coil</keyword>
<dbReference type="Gene3D" id="1.20.120.20">
    <property type="entry name" value="Apolipoprotein"/>
    <property type="match status" value="1"/>
</dbReference>
<feature type="region of interest" description="Disordered" evidence="2">
    <location>
        <begin position="2437"/>
        <end position="2751"/>
    </location>
</feature>
<feature type="region of interest" description="Disordered" evidence="2">
    <location>
        <begin position="481"/>
        <end position="522"/>
    </location>
</feature>
<feature type="compositionally biased region" description="Low complexity" evidence="2">
    <location>
        <begin position="961"/>
        <end position="976"/>
    </location>
</feature>
<sequence length="2751" mass="301808">MAPVERDTPRDLRHQHSASLSDHGRALVPMWDSSDPERAPPPLPLNPQSPIVSRTGTSSAIQSAHAALAEKARENAALVPHVPKHQRLEVSPERPLPIPGMAPAPLIGNSHRRMNSLQPTSVKDMSMMIEAGSSPARDLPVPRSPEKNTRPVTPSRNPRNSWIEPKEKEDYFGNSGDDRSNTVISPKPGPSLTPIIRPTARRATHQSILGENTPPPSATMLALQNMSIQSNIHLPSTNTNLYSSPIGPQVPPPSVEPEKPQPPPPQPHSQPLADITNNSQALVQVAKVPESLDLLSHQILTLTDIATTLQKEMSLLSRRSRDNATDLLSLKEATNARDEDIRKSLRDLITESKARAAHRELYGGPLLLEGRHHTTSPTQLSKTARPFSLPRIPSPNSFAASYDRESMISTPSLVGSEAGTNSTTVTLVEKIIRDMATKEGQESLMHRLSDLANKLSGMATADKIEELVRFIKENQQRAVIPVAGGAGGGGGGNKNRNWDVGEDDDDDDSRSHSSRLLQGGSEGVNEEVYRAIKTVKDSLANAGGLTAEVKALVVKLRGEVLHMGRDLGQKFEELLADGVPGSGSGGDGNKAEMQRIIEQGLAQMSEQMNKILREYRYTGGSGGDVSSEAHALTGPREAHQFDSQELYNAMRAALKDTHPRTPDLRREDVMQAVKDAWEKYKPEIEIQQIGLERDEVLACLEQGLADFKRPMGATREEVFAAVADGLRNYQPPKVEVLRKQDVLEVVTECLSEWEFPAPPKTGDEVTREDMLDAVREGLLSMPPPPEPKGVTRDDVIDAVADALDAFDFSKTVSEALVTQPVTKGDVAEAVSSALKGLDLSDDMLDAVQEGLRGQEEKVQAAVEQGLKAFDLEALAAMIPRPDLSRVDVADAVKEGLEFLDLSRDDVADAVKDGLEKMDLTNTLSKSLAEAVKKVLEDHNFGPSPHAANNERALVPRSASMGTYPMPMSTPPSSAGSEMPATGPSASKADIQEAVKNALDSLDFSLEIADAVKTTLESFDFAAAAGSNSAAKSDLSKGDVVDAVKEGIQALDLSTEIAADVIDLVKKELEQTDSPKSQDPEAIVAAVKRGLQEVDLTTEIAADLIEAVRKEFQTLSSSSAVVAANATTPAVNNEEVIAKLQDIKESMLAELKSVSEEAKKSTADSDGLEKLRAEIESYVDRVKGESSASEDKEEFMQDLLKTLDGFRDDVGELVLKSTDSSKAMLKEELESLREVVNSSMVPVTPQGGMYAQEILSAIQEGLSSLRAEVASRPIAGLNEILDALQEGLGDIRVSINNLRDKPADLTANDEILEALKTGLDSVRADIDDMRKSTSNELALVKKAKDNDEDDIKARAIVPVENTVEKDDIKNLEVLLTQLGKKVEVMQATPVPAADSMSKEDARRMEDTIRQVQESVATMSNQVPLASMEDALKKIQATVNEMSTRDPPFRKPREPRVPSENDEPALREDVEAIETILRNTKARLDDLIDGEQGIRKDHIDALEALILETRESLAGLVSHVDTLSKKDNIDALETLILETRESVGGVASQLEIVSQKEDVLKVESLVNQVVAAFDEMKERHEKALDDPERITKTDVDAVEAVCLDTKVLIESIMKADLASLPTKENVEALELQLGELKECMDFHALDAQKAAEDRQAEIVGVGERVGEVKAILEDFHGVLRGKLEEGAKGVDSIHLLLDGFSTTIREAISKNDTVGDDLKVMLDALKTDVEESKTTFAGANLETSEKVQAASDAVIAKLDERVADLMSKYDEFQLLHEERAAKGEERDANMEAAVVGNKAIAEELKQLVDTLGSAVTDSMERMEEASKTVFERVEALVTKSDESQLEAKTEHSLTRETVQEAITKVGSVNDQVAEYQPKILQTLEDFVAVVGQHYEQLHTKTQAIQERVEIPVEKYDDTAVNEKLDILVGHTEVADKAFERLDTLDEVHTQVKATAAELAVFIAAQTQRIADEHEDKEKTLQETIVALERKLEEKQQVEVQVSDLREEQERLKQYISVTLPQEQEQITIAFMSNLQSEEARLKETISSLKEEQELLKETFLSSLKEEQARITEANVALKAEQDQLKESFIANLKEEQARIMETNVALKEEQDKLKETFLANLREEEGRLKELNDALREEQQNIRDTYLANLREEESLLKEINASLRADQEALRESFIKNFQEEELRLREVNEQLRADNDKLQVTLKEENDLLKAALKEEYEQAKAQLKEEHEQLKAQLKAEQEALKAAFKAEQDELRAAMKEDNDRLKIELLSNLMEEETRVKEANAALRVEHDNLKTAFLAELKEEEERIKTSLADLRLDQEDLNSRKNNLRSELSTLEAACKFRREEVDDLTNQSEHMERKVLEGVMDLSRVLLMKKTASGLPEKKGPTGNREFSSTMSRKRVVSGPNKARGTSAAINIALAQSGISPEARRNFSLTQISNNVPTGGMKRSQSVRTPAGGATARGIRNESWTPSMAGTPKSRAASGNKAGKGYGDLMGDRGLDEEEDKENSPVDDLKEEAEEDIAEVKVEQEPEAVKVEEIYVDESDDEAESVAGDDEPTPAEETGPAVDEESSESEYEEDEEAKEEVEEAPATKAASTRVSSPELEEASSESESESEDEEEVVEAKAEDIAAPATTTTTADDAASEFSDDDIEHVEAESESESESENEKEPEEPTVTQEKLRKVSSGTTVVTPNVEEDGFTSSEESDFDDGASDWTNPPAAMGTETNITALESEVGTPVEEKKKKKEEAKA</sequence>
<dbReference type="PANTHER" id="PTHR23159">
    <property type="entry name" value="CENTROSOMAL PROTEIN 2"/>
    <property type="match status" value="1"/>
</dbReference>
<organism evidence="3 4">
    <name type="scientific">Triangularia verruculosa</name>
    <dbReference type="NCBI Taxonomy" id="2587418"/>
    <lineage>
        <taxon>Eukaryota</taxon>
        <taxon>Fungi</taxon>
        <taxon>Dikarya</taxon>
        <taxon>Ascomycota</taxon>
        <taxon>Pezizomycotina</taxon>
        <taxon>Sordariomycetes</taxon>
        <taxon>Sordariomycetidae</taxon>
        <taxon>Sordariales</taxon>
        <taxon>Podosporaceae</taxon>
        <taxon>Triangularia</taxon>
    </lineage>
</organism>
<feature type="compositionally biased region" description="Basic and acidic residues" evidence="2">
    <location>
        <begin position="164"/>
        <end position="180"/>
    </location>
</feature>
<accession>A0AAN7B0X5</accession>
<feature type="compositionally biased region" description="Basic and acidic residues" evidence="2">
    <location>
        <begin position="1441"/>
        <end position="1461"/>
    </location>
</feature>
<evidence type="ECO:0000313" key="4">
    <source>
        <dbReference type="Proteomes" id="UP001303160"/>
    </source>
</evidence>
<protein>
    <submittedName>
        <fullName evidence="3">ATPase</fullName>
    </submittedName>
</protein>
<dbReference type="Proteomes" id="UP001303160">
    <property type="component" value="Unassembled WGS sequence"/>
</dbReference>
<reference evidence="3" key="1">
    <citation type="journal article" date="2023" name="Mol. Phylogenet. Evol.">
        <title>Genome-scale phylogeny and comparative genomics of the fungal order Sordariales.</title>
        <authorList>
            <person name="Hensen N."/>
            <person name="Bonometti L."/>
            <person name="Westerberg I."/>
            <person name="Brannstrom I.O."/>
            <person name="Guillou S."/>
            <person name="Cros-Aarteil S."/>
            <person name="Calhoun S."/>
            <person name="Haridas S."/>
            <person name="Kuo A."/>
            <person name="Mondo S."/>
            <person name="Pangilinan J."/>
            <person name="Riley R."/>
            <person name="LaButti K."/>
            <person name="Andreopoulos B."/>
            <person name="Lipzen A."/>
            <person name="Chen C."/>
            <person name="Yan M."/>
            <person name="Daum C."/>
            <person name="Ng V."/>
            <person name="Clum A."/>
            <person name="Steindorff A."/>
            <person name="Ohm R.A."/>
            <person name="Martin F."/>
            <person name="Silar P."/>
            <person name="Natvig D.O."/>
            <person name="Lalanne C."/>
            <person name="Gautier V."/>
            <person name="Ament-Velasquez S.L."/>
            <person name="Kruys A."/>
            <person name="Hutchinson M.I."/>
            <person name="Powell A.J."/>
            <person name="Barry K."/>
            <person name="Miller A.N."/>
            <person name="Grigoriev I.V."/>
            <person name="Debuchy R."/>
            <person name="Gladieux P."/>
            <person name="Hiltunen Thoren M."/>
            <person name="Johannesson H."/>
        </authorList>
    </citation>
    <scope>NUCLEOTIDE SEQUENCE</scope>
    <source>
        <strain evidence="3">CBS 315.58</strain>
    </source>
</reference>
<comment type="caution">
    <text evidence="3">The sequence shown here is derived from an EMBL/GenBank/DDBJ whole genome shotgun (WGS) entry which is preliminary data.</text>
</comment>
<name>A0AAN7B0X5_9PEZI</name>
<feature type="compositionally biased region" description="Basic and acidic residues" evidence="2">
    <location>
        <begin position="2739"/>
        <end position="2751"/>
    </location>
</feature>
<proteinExistence type="predicted"/>
<evidence type="ECO:0000256" key="2">
    <source>
        <dbReference type="SAM" id="MobiDB-lite"/>
    </source>
</evidence>
<feature type="region of interest" description="Disordered" evidence="2">
    <location>
        <begin position="1439"/>
        <end position="1461"/>
    </location>
</feature>
<feature type="region of interest" description="Disordered" evidence="2">
    <location>
        <begin position="2378"/>
        <end position="2409"/>
    </location>
</feature>
<feature type="region of interest" description="Disordered" evidence="2">
    <location>
        <begin position="133"/>
        <end position="195"/>
    </location>
</feature>
<feature type="region of interest" description="Disordered" evidence="2">
    <location>
        <begin position="961"/>
        <end position="984"/>
    </location>
</feature>
<dbReference type="EMBL" id="MU863875">
    <property type="protein sequence ID" value="KAK4205792.1"/>
    <property type="molecule type" value="Genomic_DNA"/>
</dbReference>
<feature type="compositionally biased region" description="Acidic residues" evidence="2">
    <location>
        <begin position="2568"/>
        <end position="2589"/>
    </location>
</feature>
<feature type="region of interest" description="Disordered" evidence="2">
    <location>
        <begin position="86"/>
        <end position="112"/>
    </location>
</feature>
<feature type="compositionally biased region" description="Basic and acidic residues" evidence="2">
    <location>
        <begin position="1"/>
        <end position="14"/>
    </location>
</feature>
<evidence type="ECO:0000256" key="1">
    <source>
        <dbReference type="SAM" id="Coils"/>
    </source>
</evidence>
<reference evidence="3" key="2">
    <citation type="submission" date="2023-05" db="EMBL/GenBank/DDBJ databases">
        <authorList>
            <consortium name="Lawrence Berkeley National Laboratory"/>
            <person name="Steindorff A."/>
            <person name="Hensen N."/>
            <person name="Bonometti L."/>
            <person name="Westerberg I."/>
            <person name="Brannstrom I.O."/>
            <person name="Guillou S."/>
            <person name="Cros-Aarteil S."/>
            <person name="Calhoun S."/>
            <person name="Haridas S."/>
            <person name="Kuo A."/>
            <person name="Mondo S."/>
            <person name="Pangilinan J."/>
            <person name="Riley R."/>
            <person name="Labutti K."/>
            <person name="Andreopoulos B."/>
            <person name="Lipzen A."/>
            <person name="Chen C."/>
            <person name="Yanf M."/>
            <person name="Daum C."/>
            <person name="Ng V."/>
            <person name="Clum A."/>
            <person name="Ohm R."/>
            <person name="Martin F."/>
            <person name="Silar P."/>
            <person name="Natvig D."/>
            <person name="Lalanne C."/>
            <person name="Gautier V."/>
            <person name="Ament-Velasquez S.L."/>
            <person name="Kruys A."/>
            <person name="Hutchinson M.I."/>
            <person name="Powell A.J."/>
            <person name="Barry K."/>
            <person name="Miller A.N."/>
            <person name="Grigoriev I.V."/>
            <person name="Debuchy R."/>
            <person name="Gladieux P."/>
            <person name="Thoren M.H."/>
            <person name="Johannesson H."/>
        </authorList>
    </citation>
    <scope>NUCLEOTIDE SEQUENCE</scope>
    <source>
        <strain evidence="3">CBS 315.58</strain>
    </source>
</reference>
<dbReference type="PANTHER" id="PTHR23159:SF60">
    <property type="entry name" value="SPINDLE ASSEMBLY ABNORMAL PROTEIN 4"/>
    <property type="match status" value="1"/>
</dbReference>
<feature type="compositionally biased region" description="Gly residues" evidence="2">
    <location>
        <begin position="484"/>
        <end position="493"/>
    </location>
</feature>
<feature type="compositionally biased region" description="Low complexity" evidence="2">
    <location>
        <begin position="2590"/>
        <end position="2603"/>
    </location>
</feature>
<feature type="compositionally biased region" description="Acidic residues" evidence="2">
    <location>
        <begin position="2604"/>
        <end position="2622"/>
    </location>
</feature>
<feature type="region of interest" description="Disordered" evidence="2">
    <location>
        <begin position="368"/>
        <end position="389"/>
    </location>
</feature>
<feature type="coiled-coil region" evidence="1">
    <location>
        <begin position="1961"/>
        <end position="2360"/>
    </location>
</feature>
<feature type="compositionally biased region" description="Acidic residues" evidence="2">
    <location>
        <begin position="2643"/>
        <end position="2673"/>
    </location>
</feature>
<feature type="compositionally biased region" description="Polar residues" evidence="2">
    <location>
        <begin position="51"/>
        <end position="62"/>
    </location>
</feature>
<feature type="compositionally biased region" description="Pro residues" evidence="2">
    <location>
        <begin position="248"/>
        <end position="268"/>
    </location>
</feature>
<evidence type="ECO:0000313" key="3">
    <source>
        <dbReference type="EMBL" id="KAK4205792.1"/>
    </source>
</evidence>
<feature type="compositionally biased region" description="Low complexity" evidence="2">
    <location>
        <begin position="2630"/>
        <end position="2642"/>
    </location>
</feature>